<proteinExistence type="predicted"/>
<name>A0ABQ0LRG7_MYCCL</name>
<dbReference type="EMBL" id="DF848408">
    <property type="protein sequence ID" value="GAT53592.1"/>
    <property type="molecule type" value="Genomic_DNA"/>
</dbReference>
<reference evidence="4" key="1">
    <citation type="submission" date="2014-09" db="EMBL/GenBank/DDBJ databases">
        <title>Genome sequence of the luminous mushroom Mycena chlorophos for searching fungal bioluminescence genes.</title>
        <authorList>
            <person name="Tanaka Y."/>
            <person name="Kasuga D."/>
            <person name="Oba Y."/>
            <person name="Hase S."/>
            <person name="Sato K."/>
            <person name="Oba Y."/>
            <person name="Sakakibara Y."/>
        </authorList>
    </citation>
    <scope>NUCLEOTIDE SEQUENCE</scope>
</reference>
<gene>
    <name evidence="4" type="ORF">MCHLO_10533</name>
</gene>
<dbReference type="InterPro" id="IPR056402">
    <property type="entry name" value="DA_N"/>
</dbReference>
<dbReference type="Pfam" id="PF25581">
    <property type="entry name" value="AsqO_C"/>
    <property type="match status" value="1"/>
</dbReference>
<keyword evidence="5" id="KW-1185">Reference proteome</keyword>
<dbReference type="SUPFAM" id="SSF159245">
    <property type="entry name" value="AttH-like"/>
    <property type="match status" value="1"/>
</dbReference>
<feature type="chain" id="PRO_5046571797" description="Hydroxyneurosporene synthase" evidence="1">
    <location>
        <begin position="24"/>
        <end position="373"/>
    </location>
</feature>
<feature type="signal peptide" evidence="1">
    <location>
        <begin position="1"/>
        <end position="23"/>
    </location>
</feature>
<sequence length="373" mass="39332">MGRFSAFLVQVAVGLQWVQSAHAGAGNAHVFNIPAPVQPGDSTANYIFSSSSGGIDGPKVAPITNSTFQWWYFDVVSTEPGDHSYFVGVFYTTAPPAFPLLSASDLVTPIHLSGAYSNGTLWSTSTMANGATISVKGDAVSGVWNDSGMSWSASSASQYLITIDAPTLGITGTITFNGIAPAHLPCGAPTNGATMLQFPQLGWTNAIPDADAVVDFQVNGENVLFKGSGYHDQNWSNVPLVTHVQSWYWGHGRVGPYSIVWFDGLDLNGTEHVSAYVAQDNKISFASCTLGSIQVRPIPDAYPPVVSTPNPTGYTIDIPGACDGGLKFEVGNLTLLGSPSDLYARFSGTLSTGKHQGVAFLEQFKLTATAPPE</sequence>
<evidence type="ECO:0000259" key="2">
    <source>
        <dbReference type="Pfam" id="PF24137"/>
    </source>
</evidence>
<dbReference type="Pfam" id="PF24137">
    <property type="entry name" value="DA_N"/>
    <property type="match status" value="1"/>
</dbReference>
<evidence type="ECO:0008006" key="6">
    <source>
        <dbReference type="Google" id="ProtNLM"/>
    </source>
</evidence>
<feature type="domain" description="Diels-Alderase N-terminal" evidence="2">
    <location>
        <begin position="58"/>
        <end position="235"/>
    </location>
</feature>
<evidence type="ECO:0000256" key="1">
    <source>
        <dbReference type="SAM" id="SignalP"/>
    </source>
</evidence>
<protein>
    <recommendedName>
        <fullName evidence="6">Hydroxyneurosporene synthase</fullName>
    </recommendedName>
</protein>
<accession>A0ABQ0LRG7</accession>
<dbReference type="Proteomes" id="UP000815677">
    <property type="component" value="Unassembled WGS sequence"/>
</dbReference>
<keyword evidence="1" id="KW-0732">Signal</keyword>
<evidence type="ECO:0000313" key="4">
    <source>
        <dbReference type="EMBL" id="GAT53592.1"/>
    </source>
</evidence>
<dbReference type="InterPro" id="IPR057722">
    <property type="entry name" value="AsqO/PenF-like_C"/>
</dbReference>
<evidence type="ECO:0000259" key="3">
    <source>
        <dbReference type="Pfam" id="PF25581"/>
    </source>
</evidence>
<evidence type="ECO:0000313" key="5">
    <source>
        <dbReference type="Proteomes" id="UP000815677"/>
    </source>
</evidence>
<feature type="domain" description="AsqO/PenF-like C-terminal" evidence="3">
    <location>
        <begin position="242"/>
        <end position="365"/>
    </location>
</feature>
<organism evidence="4 5">
    <name type="scientific">Mycena chlorophos</name>
    <name type="common">Agaric fungus</name>
    <name type="synonym">Agaricus chlorophos</name>
    <dbReference type="NCBI Taxonomy" id="658473"/>
    <lineage>
        <taxon>Eukaryota</taxon>
        <taxon>Fungi</taxon>
        <taxon>Dikarya</taxon>
        <taxon>Basidiomycota</taxon>
        <taxon>Agaricomycotina</taxon>
        <taxon>Agaricomycetes</taxon>
        <taxon>Agaricomycetidae</taxon>
        <taxon>Agaricales</taxon>
        <taxon>Marasmiineae</taxon>
        <taxon>Mycenaceae</taxon>
        <taxon>Mycena</taxon>
    </lineage>
</organism>